<keyword evidence="3" id="KW-1185">Reference proteome</keyword>
<evidence type="ECO:0000313" key="2">
    <source>
        <dbReference type="EMBL" id="SPC34476.1"/>
    </source>
</evidence>
<evidence type="ECO:0000259" key="1">
    <source>
        <dbReference type="PROSITE" id="PS51384"/>
    </source>
</evidence>
<protein>
    <recommendedName>
        <fullName evidence="1">FAD-binding FR-type domain-containing protein</fullName>
    </recommendedName>
</protein>
<dbReference type="Gene3D" id="2.40.30.10">
    <property type="entry name" value="Translation factors"/>
    <property type="match status" value="1"/>
</dbReference>
<dbReference type="EMBL" id="LT981265">
    <property type="protein sequence ID" value="SPC34476.1"/>
    <property type="molecule type" value="Genomic_DNA"/>
</dbReference>
<proteinExistence type="predicted"/>
<dbReference type="AlphaFoldDB" id="A0A2K5AS48"/>
<dbReference type="InterPro" id="IPR050415">
    <property type="entry name" value="MRET"/>
</dbReference>
<dbReference type="Proteomes" id="UP000236248">
    <property type="component" value="Chromosome NCAV"/>
</dbReference>
<sequence>MRYMYRARILGKRYVTSARDVVEVRITKCLKSYIPGQYIKVYIDCNDAKRFREMNLTSIPDDDHLSFAFKVSNSIWKRSMMMLKPMDEVSVNGPYGIFTLPDEPSRIGMIALGIGVTPSIAMIRYSTKECKHKISLLHINNDRDCAPYIDELESLVCNNFRLFELFSCSLKEIGEWIKDVSREEMVEYWYVSGDPVNVRAIRQMLLNSGVKSTCIKTEEFTGY</sequence>
<dbReference type="CDD" id="cd00322">
    <property type="entry name" value="FNR_like"/>
    <property type="match status" value="1"/>
</dbReference>
<dbReference type="InterPro" id="IPR039261">
    <property type="entry name" value="FNR_nucleotide-bd"/>
</dbReference>
<dbReference type="PROSITE" id="PS51384">
    <property type="entry name" value="FAD_FR"/>
    <property type="match status" value="1"/>
</dbReference>
<dbReference type="SUPFAM" id="SSF63380">
    <property type="entry name" value="Riboflavin synthase domain-like"/>
    <property type="match status" value="1"/>
</dbReference>
<evidence type="ECO:0000313" key="3">
    <source>
        <dbReference type="Proteomes" id="UP000236248"/>
    </source>
</evidence>
<dbReference type="InterPro" id="IPR017938">
    <property type="entry name" value="Riboflavin_synthase-like_b-brl"/>
</dbReference>
<dbReference type="KEGG" id="ncv:NCAV_1310"/>
<dbReference type="Gene3D" id="3.40.50.80">
    <property type="entry name" value="Nucleotide-binding domain of ferredoxin-NADP reductase (FNR) module"/>
    <property type="match status" value="1"/>
</dbReference>
<gene>
    <name evidence="2" type="ORF">NCAV_1310</name>
</gene>
<reference evidence="3" key="1">
    <citation type="submission" date="2018-01" db="EMBL/GenBank/DDBJ databases">
        <authorList>
            <person name="Kerou L M."/>
        </authorList>
    </citation>
    <scope>NUCLEOTIDE SEQUENCE [LARGE SCALE GENOMIC DNA]</scope>
    <source>
        <strain evidence="3">SCU2</strain>
    </source>
</reference>
<dbReference type="PANTHER" id="PTHR47354">
    <property type="entry name" value="NADH OXIDOREDUCTASE HCR"/>
    <property type="match status" value="1"/>
</dbReference>
<dbReference type="SUPFAM" id="SSF52343">
    <property type="entry name" value="Ferredoxin reductase-like, C-terminal NADP-linked domain"/>
    <property type="match status" value="1"/>
</dbReference>
<organism evidence="2 3">
    <name type="scientific">Candidatus Nitrosocaldus cavascurensis</name>
    <dbReference type="NCBI Taxonomy" id="2058097"/>
    <lineage>
        <taxon>Archaea</taxon>
        <taxon>Nitrososphaerota</taxon>
        <taxon>Nitrososphaeria</taxon>
        <taxon>Candidatus Nitrosocaldales</taxon>
        <taxon>Candidatus Nitrosocaldaceae</taxon>
        <taxon>Candidatus Nitrosocaldus</taxon>
    </lineage>
</organism>
<dbReference type="PANTHER" id="PTHR47354:SF5">
    <property type="entry name" value="PROTEIN RFBI"/>
    <property type="match status" value="1"/>
</dbReference>
<accession>A0A2K5AS48</accession>
<name>A0A2K5AS48_9ARCH</name>
<dbReference type="GO" id="GO:0016491">
    <property type="term" value="F:oxidoreductase activity"/>
    <property type="evidence" value="ECO:0007669"/>
    <property type="project" value="InterPro"/>
</dbReference>
<feature type="domain" description="FAD-binding FR-type" evidence="1">
    <location>
        <begin position="2"/>
        <end position="101"/>
    </location>
</feature>
<dbReference type="InterPro" id="IPR017927">
    <property type="entry name" value="FAD-bd_FR_type"/>
</dbReference>